<dbReference type="InterPro" id="IPR013736">
    <property type="entry name" value="Xaa-Pro_dipept_C"/>
</dbReference>
<gene>
    <name evidence="10" type="ORF">DW099_08400</name>
</gene>
<evidence type="ECO:0000256" key="8">
    <source>
        <dbReference type="ARBA" id="ARBA00030045"/>
    </source>
</evidence>
<evidence type="ECO:0000256" key="4">
    <source>
        <dbReference type="ARBA" id="ARBA00022438"/>
    </source>
</evidence>
<dbReference type="STRING" id="1776384.GCA_900086585_04026"/>
<dbReference type="GO" id="GO:0008239">
    <property type="term" value="F:dipeptidyl-peptidase activity"/>
    <property type="evidence" value="ECO:0007669"/>
    <property type="project" value="UniProtKB-EC"/>
</dbReference>
<name>A0A415E466_9FIRM</name>
<evidence type="ECO:0000256" key="3">
    <source>
        <dbReference type="ARBA" id="ARBA00012463"/>
    </source>
</evidence>
<comment type="catalytic activity">
    <reaction evidence="1">
        <text>Hydrolyzes Xaa-Pro-|- bonds to release unblocked, N-terminal dipeptides from substrates including Ala-Pro-|-p-nitroanilide and (sequentially) Tyr-Pro-|-Phe-Pro-|-Gly-Pro-|-Ile.</text>
        <dbReference type="EC" id="3.4.14.11"/>
    </reaction>
</comment>
<dbReference type="Gene3D" id="2.60.120.260">
    <property type="entry name" value="Galactose-binding domain-like"/>
    <property type="match status" value="1"/>
</dbReference>
<keyword evidence="4" id="KW-0031">Aminopeptidase</keyword>
<comment type="caution">
    <text evidence="10">The sequence shown here is derived from an EMBL/GenBank/DDBJ whole genome shotgun (WGS) entry which is preliminary data.</text>
</comment>
<evidence type="ECO:0000256" key="6">
    <source>
        <dbReference type="ARBA" id="ARBA00022801"/>
    </source>
</evidence>
<evidence type="ECO:0000256" key="1">
    <source>
        <dbReference type="ARBA" id="ARBA00000123"/>
    </source>
</evidence>
<keyword evidence="7" id="KW-0720">Serine protease</keyword>
<dbReference type="EMBL" id="QRMS01000002">
    <property type="protein sequence ID" value="RHJ88410.1"/>
    <property type="molecule type" value="Genomic_DNA"/>
</dbReference>
<dbReference type="InterPro" id="IPR008252">
    <property type="entry name" value="Pept_S15_Xpro"/>
</dbReference>
<evidence type="ECO:0000313" key="11">
    <source>
        <dbReference type="Proteomes" id="UP000284841"/>
    </source>
</evidence>
<evidence type="ECO:0000256" key="5">
    <source>
        <dbReference type="ARBA" id="ARBA00022670"/>
    </source>
</evidence>
<accession>A0A415E466</accession>
<dbReference type="GO" id="GO:0008236">
    <property type="term" value="F:serine-type peptidase activity"/>
    <property type="evidence" value="ECO:0007669"/>
    <property type="project" value="UniProtKB-KW"/>
</dbReference>
<feature type="domain" description="Xaa-Pro dipeptidyl-peptidase C-terminal" evidence="9">
    <location>
        <begin position="369"/>
        <end position="609"/>
    </location>
</feature>
<protein>
    <recommendedName>
        <fullName evidence="3">Xaa-Pro dipeptidyl-peptidase</fullName>
        <ecNumber evidence="3">3.4.14.11</ecNumber>
    </recommendedName>
    <alternativeName>
        <fullName evidence="8">X-prolyl-dipeptidyl aminopeptidase</fullName>
    </alternativeName>
</protein>
<dbReference type="SMART" id="SM00939">
    <property type="entry name" value="PepX_C"/>
    <property type="match status" value="1"/>
</dbReference>
<dbReference type="Proteomes" id="UP000284841">
    <property type="component" value="Unassembled WGS sequence"/>
</dbReference>
<sequence length="618" mass="70089">MSNIEGKTACILEKVYVETPVDTDGDGKLDLIAVYIRRPETTMQGTRVPAIYVANPYMMGCNEDWYVPHDVNREVKVYPNQDIREEDIKFNFSEVRAVRPSQVRTTVGFADHAMTNQEPELECISEVYDYFNQRGYASVFCAGLGTRDSEGFTLTGSREEILAFKSVIDWLCGRCRAFTNKTDNIEVRADWCTGNVAMSAKSYLGTMCIGVAATGVSGLKTIIPEAAICNWYDYYRCNGLNLPALGWQGDDLDILAKYCFSRAKDPEDYAKVKEAYSRALHKLEEGEDRLSGNYNRFWDERNYLNLVSNIKASVLIIHGINDWNVKTNQCIPFFKALEKYDIPRKMMLHQGEHVYIYNLKGSSTLDIMKRWLDHYLYGIDNGIEAEAKVLVESNLDQGLWMTSDTWPPAGWSYETFPIDSEAETGLIVDDLSLTVYDKEKDNLADWLQELVLSEEAAYQNRLKFLWNPIAAGEGDLRITGAVQVSFDASLDKPTAILSAMLVDLGEEKRITAEEVEAGNGEFTFGYEAEPSAFKVISRGWLNAQNRSALWRKEEIEPGRIYHYSFDMVPTDHTLAEGHQLALILYGIDAEATQRPDTVTRIMIDINSIDVKIPIYKKR</sequence>
<evidence type="ECO:0000256" key="7">
    <source>
        <dbReference type="ARBA" id="ARBA00022825"/>
    </source>
</evidence>
<dbReference type="RefSeq" id="WP_118335080.1">
    <property type="nucleotide sequence ID" value="NZ_AP025567.1"/>
</dbReference>
<dbReference type="EC" id="3.4.14.11" evidence="3"/>
<evidence type="ECO:0000256" key="2">
    <source>
        <dbReference type="ARBA" id="ARBA00010819"/>
    </source>
</evidence>
<dbReference type="OrthoDB" id="319764at2"/>
<keyword evidence="11" id="KW-1185">Reference proteome</keyword>
<dbReference type="PRINTS" id="PR00923">
    <property type="entry name" value="LACTOPTASE"/>
</dbReference>
<dbReference type="InterPro" id="IPR029058">
    <property type="entry name" value="AB_hydrolase_fold"/>
</dbReference>
<dbReference type="Gene3D" id="3.40.50.1820">
    <property type="entry name" value="alpha/beta hydrolase"/>
    <property type="match status" value="1"/>
</dbReference>
<dbReference type="Pfam" id="PF02129">
    <property type="entry name" value="Peptidase_S15"/>
    <property type="match status" value="1"/>
</dbReference>
<evidence type="ECO:0000259" key="9">
    <source>
        <dbReference type="SMART" id="SM00939"/>
    </source>
</evidence>
<dbReference type="InterPro" id="IPR000383">
    <property type="entry name" value="Xaa-Pro-like_dom"/>
</dbReference>
<reference evidence="10 11" key="1">
    <citation type="submission" date="2018-08" db="EMBL/GenBank/DDBJ databases">
        <title>A genome reference for cultivated species of the human gut microbiota.</title>
        <authorList>
            <person name="Zou Y."/>
            <person name="Xue W."/>
            <person name="Luo G."/>
        </authorList>
    </citation>
    <scope>NUCLEOTIDE SEQUENCE [LARGE SCALE GENOMIC DNA]</scope>
    <source>
        <strain evidence="10 11">AM07-24</strain>
    </source>
</reference>
<dbReference type="Gene3D" id="1.10.246.70">
    <property type="match status" value="1"/>
</dbReference>
<dbReference type="InterPro" id="IPR005674">
    <property type="entry name" value="CocE/Ser_esterase"/>
</dbReference>
<keyword evidence="5" id="KW-0645">Protease</keyword>
<dbReference type="GO" id="GO:0006508">
    <property type="term" value="P:proteolysis"/>
    <property type="evidence" value="ECO:0007669"/>
    <property type="project" value="UniProtKB-KW"/>
</dbReference>
<keyword evidence="6" id="KW-0378">Hydrolase</keyword>
<dbReference type="GO" id="GO:0004177">
    <property type="term" value="F:aminopeptidase activity"/>
    <property type="evidence" value="ECO:0007669"/>
    <property type="project" value="UniProtKB-KW"/>
</dbReference>
<dbReference type="NCBIfam" id="TIGR00976">
    <property type="entry name" value="CocE_NonD"/>
    <property type="match status" value="1"/>
</dbReference>
<proteinExistence type="inferred from homology"/>
<dbReference type="SUPFAM" id="SSF49785">
    <property type="entry name" value="Galactose-binding domain-like"/>
    <property type="match status" value="1"/>
</dbReference>
<organism evidence="10 11">
    <name type="scientific">Emergencia timonensis</name>
    <dbReference type="NCBI Taxonomy" id="1776384"/>
    <lineage>
        <taxon>Bacteria</taxon>
        <taxon>Bacillati</taxon>
        <taxon>Bacillota</taxon>
        <taxon>Clostridia</taxon>
        <taxon>Peptostreptococcales</taxon>
        <taxon>Anaerovoracaceae</taxon>
        <taxon>Emergencia</taxon>
    </lineage>
</organism>
<evidence type="ECO:0000313" key="10">
    <source>
        <dbReference type="EMBL" id="RHJ88410.1"/>
    </source>
</evidence>
<comment type="similarity">
    <text evidence="2">Belongs to the peptidase S15 family.</text>
</comment>
<dbReference type="InterPro" id="IPR008979">
    <property type="entry name" value="Galactose-bd-like_sf"/>
</dbReference>
<dbReference type="SUPFAM" id="SSF53474">
    <property type="entry name" value="alpha/beta-Hydrolases"/>
    <property type="match status" value="1"/>
</dbReference>
<dbReference type="Pfam" id="PF08530">
    <property type="entry name" value="PepX_C"/>
    <property type="match status" value="1"/>
</dbReference>
<dbReference type="AlphaFoldDB" id="A0A415E466"/>